<dbReference type="InterPro" id="IPR012902">
    <property type="entry name" value="N_methyl_site"/>
</dbReference>
<proteinExistence type="predicted"/>
<dbReference type="SUPFAM" id="SSF54523">
    <property type="entry name" value="Pili subunits"/>
    <property type="match status" value="1"/>
</dbReference>
<evidence type="ECO:0000313" key="3">
    <source>
        <dbReference type="EMBL" id="PQO26009.1"/>
    </source>
</evidence>
<evidence type="ECO:0000259" key="2">
    <source>
        <dbReference type="Pfam" id="PF07596"/>
    </source>
</evidence>
<sequence length="337" mass="35751">MRTYRGFTLVELLVVIAIIGVLIALLLPAVQQAREAARRMQCTNNLKQHGLGLHNFHDTYGRFPPGASNDRQPFGTGGTNNWGMSWLVYIMPQIELGNAYEAGNFGSGAGYNTTAITNAVGNGTGKTPIFDVYVCPSSALPDKTSLSAPYSMIPDYVGIAGAVNGFGGISGATEYTNTAYGTAATNGILYYNSQSKFGSITDGSSNTLMVSEVGDYVYNDATTRIDYRPGRQHGFAMGCKGSNNNTTVLPTSADGRVFNTVTVRYKVNPGKNQFFTTACDDGVCQNMGVNSPLRSPHAGGVLGLLGDGSVRFIAETINNTTLGNLAVRNDGNVLDPF</sequence>
<name>A0A2S8F1J0_9BACT</name>
<organism evidence="3 4">
    <name type="scientific">Blastopirellula marina</name>
    <dbReference type="NCBI Taxonomy" id="124"/>
    <lineage>
        <taxon>Bacteria</taxon>
        <taxon>Pseudomonadati</taxon>
        <taxon>Planctomycetota</taxon>
        <taxon>Planctomycetia</taxon>
        <taxon>Pirellulales</taxon>
        <taxon>Pirellulaceae</taxon>
        <taxon>Blastopirellula</taxon>
    </lineage>
</organism>
<gene>
    <name evidence="3" type="ORF">C5Y96_21395</name>
</gene>
<evidence type="ECO:0000256" key="1">
    <source>
        <dbReference type="SAM" id="Phobius"/>
    </source>
</evidence>
<feature type="domain" description="DUF1559" evidence="2">
    <location>
        <begin position="31"/>
        <end position="318"/>
    </location>
</feature>
<keyword evidence="1" id="KW-1133">Transmembrane helix</keyword>
<dbReference type="PANTHER" id="PTHR30093">
    <property type="entry name" value="GENERAL SECRETION PATHWAY PROTEIN G"/>
    <property type="match status" value="1"/>
</dbReference>
<dbReference type="PANTHER" id="PTHR30093:SF2">
    <property type="entry name" value="TYPE II SECRETION SYSTEM PROTEIN H"/>
    <property type="match status" value="1"/>
</dbReference>
<dbReference type="Pfam" id="PF07596">
    <property type="entry name" value="SBP_bac_10"/>
    <property type="match status" value="1"/>
</dbReference>
<dbReference type="NCBIfam" id="TIGR04294">
    <property type="entry name" value="pre_pil_HX9DG"/>
    <property type="match status" value="1"/>
</dbReference>
<dbReference type="Proteomes" id="UP000240009">
    <property type="component" value="Unassembled WGS sequence"/>
</dbReference>
<dbReference type="InterPro" id="IPR011453">
    <property type="entry name" value="DUF1559"/>
</dbReference>
<dbReference type="InterPro" id="IPR045584">
    <property type="entry name" value="Pilin-like"/>
</dbReference>
<dbReference type="PROSITE" id="PS00409">
    <property type="entry name" value="PROKAR_NTER_METHYL"/>
    <property type="match status" value="1"/>
</dbReference>
<evidence type="ECO:0000313" key="4">
    <source>
        <dbReference type="Proteomes" id="UP000240009"/>
    </source>
</evidence>
<keyword evidence="1" id="KW-0472">Membrane</keyword>
<comment type="caution">
    <text evidence="3">The sequence shown here is derived from an EMBL/GenBank/DDBJ whole genome shotgun (WGS) entry which is preliminary data.</text>
</comment>
<dbReference type="RefSeq" id="WP_105357624.1">
    <property type="nucleotide sequence ID" value="NZ_PUIA01000069.1"/>
</dbReference>
<dbReference type="Gene3D" id="3.30.700.10">
    <property type="entry name" value="Glycoprotein, Type 4 Pilin"/>
    <property type="match status" value="1"/>
</dbReference>
<dbReference type="InterPro" id="IPR027558">
    <property type="entry name" value="Pre_pil_HX9DG_C"/>
</dbReference>
<dbReference type="Pfam" id="PF07963">
    <property type="entry name" value="N_methyl"/>
    <property type="match status" value="1"/>
</dbReference>
<dbReference type="EMBL" id="PUIA01000069">
    <property type="protein sequence ID" value="PQO26009.1"/>
    <property type="molecule type" value="Genomic_DNA"/>
</dbReference>
<protein>
    <submittedName>
        <fullName evidence="3">Prepilin-type cleavage/methylation domain-containing protein</fullName>
    </submittedName>
</protein>
<dbReference type="OrthoDB" id="268985at2"/>
<reference evidence="3 4" key="1">
    <citation type="submission" date="2018-02" db="EMBL/GenBank/DDBJ databases">
        <title>Comparative genomes isolates from brazilian mangrove.</title>
        <authorList>
            <person name="Araujo J.E."/>
            <person name="Taketani R.G."/>
            <person name="Silva M.C.P."/>
            <person name="Loureco M.V."/>
            <person name="Andreote F.D."/>
        </authorList>
    </citation>
    <scope>NUCLEOTIDE SEQUENCE [LARGE SCALE GENOMIC DNA]</scope>
    <source>
        <strain evidence="3 4">HEX-2 MGV</strain>
    </source>
</reference>
<feature type="transmembrane region" description="Helical" evidence="1">
    <location>
        <begin position="12"/>
        <end position="30"/>
    </location>
</feature>
<dbReference type="NCBIfam" id="TIGR02532">
    <property type="entry name" value="IV_pilin_GFxxxE"/>
    <property type="match status" value="1"/>
</dbReference>
<dbReference type="AlphaFoldDB" id="A0A2S8F1J0"/>
<keyword evidence="1" id="KW-0812">Transmembrane</keyword>
<accession>A0A2S8F1J0</accession>